<comment type="caution">
    <text evidence="3">The sequence shown here is derived from an EMBL/GenBank/DDBJ whole genome shotgun (WGS) entry which is preliminary data.</text>
</comment>
<feature type="domain" description="HMA" evidence="2">
    <location>
        <begin position="66"/>
        <end position="127"/>
    </location>
</feature>
<reference evidence="3 4" key="1">
    <citation type="submission" date="2016-10" db="EMBL/GenBank/DDBJ databases">
        <authorList>
            <person name="Varghese N."/>
            <person name="Submissions S."/>
        </authorList>
    </citation>
    <scope>NUCLEOTIDE SEQUENCE [LARGE SCALE GENOMIC DNA]</scope>
    <source>
        <strain evidence="3 4">DSM 22022</strain>
    </source>
</reference>
<evidence type="ECO:0000259" key="2">
    <source>
        <dbReference type="PROSITE" id="PS50846"/>
    </source>
</evidence>
<organism evidence="3 4">
    <name type="scientific">Basfia succiniciproducens</name>
    <dbReference type="NCBI Taxonomy" id="653940"/>
    <lineage>
        <taxon>Bacteria</taxon>
        <taxon>Pseudomonadati</taxon>
        <taxon>Pseudomonadota</taxon>
        <taxon>Gammaproteobacteria</taxon>
        <taxon>Pasteurellales</taxon>
        <taxon>Pasteurellaceae</taxon>
        <taxon>Basfia</taxon>
    </lineage>
</organism>
<dbReference type="EMBL" id="FMUQ01000002">
    <property type="protein sequence ID" value="SCX74836.1"/>
    <property type="molecule type" value="Genomic_DNA"/>
</dbReference>
<gene>
    <name evidence="3" type="ORF">SAMN02910354_00042</name>
</gene>
<dbReference type="RefSeq" id="WP_011200064.1">
    <property type="nucleotide sequence ID" value="NZ_CP015031.1"/>
</dbReference>
<dbReference type="InterPro" id="IPR036163">
    <property type="entry name" value="HMA_dom_sf"/>
</dbReference>
<dbReference type="CDD" id="cd00371">
    <property type="entry name" value="HMA"/>
    <property type="match status" value="2"/>
</dbReference>
<dbReference type="Proteomes" id="UP000199588">
    <property type="component" value="Unassembled WGS sequence"/>
</dbReference>
<dbReference type="SUPFAM" id="SSF55008">
    <property type="entry name" value="HMA, heavy metal-associated domain"/>
    <property type="match status" value="2"/>
</dbReference>
<dbReference type="PROSITE" id="PS01047">
    <property type="entry name" value="HMA_1"/>
    <property type="match status" value="1"/>
</dbReference>
<evidence type="ECO:0000313" key="4">
    <source>
        <dbReference type="Proteomes" id="UP000199588"/>
    </source>
</evidence>
<evidence type="ECO:0000313" key="3">
    <source>
        <dbReference type="EMBL" id="SCX74836.1"/>
    </source>
</evidence>
<dbReference type="Pfam" id="PF00403">
    <property type="entry name" value="HMA"/>
    <property type="match status" value="1"/>
</dbReference>
<dbReference type="PROSITE" id="PS50846">
    <property type="entry name" value="HMA_2"/>
    <property type="match status" value="1"/>
</dbReference>
<sequence length="132" mass="14161">MAIFLALSELSCGHCIKSVTKAIEAISGENSAEVTLNYAKINSDKDPQLFIDAITAADFKAQLATPSFELELDGLNCGHCIKSVSKALSAVENMEVFDVDLKKARIYGNAKPEDVVKAIVDAGFNARLARLV</sequence>
<dbReference type="InterPro" id="IPR017969">
    <property type="entry name" value="Heavy-metal-associated_CS"/>
</dbReference>
<proteinExistence type="predicted"/>
<protein>
    <submittedName>
        <fullName evidence="3">Copper chaperone CopZ</fullName>
    </submittedName>
</protein>
<accession>A0A1G5AAC7</accession>
<keyword evidence="1" id="KW-0479">Metal-binding</keyword>
<dbReference type="Gene3D" id="3.30.70.100">
    <property type="match status" value="2"/>
</dbReference>
<dbReference type="InterPro" id="IPR006121">
    <property type="entry name" value="HMA_dom"/>
</dbReference>
<keyword evidence="4" id="KW-1185">Reference proteome</keyword>
<evidence type="ECO:0000256" key="1">
    <source>
        <dbReference type="ARBA" id="ARBA00022723"/>
    </source>
</evidence>
<name>A0A1G5AAC7_9PAST</name>